<dbReference type="Pfam" id="PF01715">
    <property type="entry name" value="IPPT"/>
    <property type="match status" value="2"/>
</dbReference>
<accession>A0AAD3H8D9</accession>
<comment type="caution">
    <text evidence="11">The sequence shown here is derived from an EMBL/GenBank/DDBJ whole genome shotgun (WGS) entry which is preliminary data.</text>
</comment>
<dbReference type="EC" id="2.5.1.75" evidence="3"/>
<evidence type="ECO:0000313" key="12">
    <source>
        <dbReference type="Proteomes" id="UP001054902"/>
    </source>
</evidence>
<organism evidence="11 12">
    <name type="scientific">Chaetoceros tenuissimus</name>
    <dbReference type="NCBI Taxonomy" id="426638"/>
    <lineage>
        <taxon>Eukaryota</taxon>
        <taxon>Sar</taxon>
        <taxon>Stramenopiles</taxon>
        <taxon>Ochrophyta</taxon>
        <taxon>Bacillariophyta</taxon>
        <taxon>Coscinodiscophyceae</taxon>
        <taxon>Chaetocerotophycidae</taxon>
        <taxon>Chaetocerotales</taxon>
        <taxon>Chaetocerotaceae</taxon>
        <taxon>Chaetoceros</taxon>
    </lineage>
</organism>
<comment type="similarity">
    <text evidence="2">Belongs to the IPP transferase family.</text>
</comment>
<evidence type="ECO:0000256" key="2">
    <source>
        <dbReference type="ARBA" id="ARBA00005842"/>
    </source>
</evidence>
<evidence type="ECO:0000256" key="1">
    <source>
        <dbReference type="ARBA" id="ARBA00001946"/>
    </source>
</evidence>
<evidence type="ECO:0000256" key="4">
    <source>
        <dbReference type="ARBA" id="ARBA00022679"/>
    </source>
</evidence>
<dbReference type="PANTHER" id="PTHR11088:SF60">
    <property type="entry name" value="TRNA DIMETHYLALLYLTRANSFERASE"/>
    <property type="match status" value="1"/>
</dbReference>
<reference evidence="11 12" key="1">
    <citation type="journal article" date="2021" name="Sci. Rep.">
        <title>The genome of the diatom Chaetoceros tenuissimus carries an ancient integrated fragment of an extant virus.</title>
        <authorList>
            <person name="Hongo Y."/>
            <person name="Kimura K."/>
            <person name="Takaki Y."/>
            <person name="Yoshida Y."/>
            <person name="Baba S."/>
            <person name="Kobayashi G."/>
            <person name="Nagasaki K."/>
            <person name="Hano T."/>
            <person name="Tomaru Y."/>
        </authorList>
    </citation>
    <scope>NUCLEOTIDE SEQUENCE [LARGE SCALE GENOMIC DNA]</scope>
    <source>
        <strain evidence="11 12">NIES-3715</strain>
    </source>
</reference>
<sequence length="501" mass="57591">MPIKRSFQQYMSTQAGNQEDKPLVIIIAGPTAVGKSSISAKLCEKDFASKLISEHAKNNHKCKPTTDAIGHIISADSVQVYRGVQIGANKPTKKEREATPHHLIDIVDSKSVCQYNAADWMRDTMQVLERLTNSNSESDDEDLLDEESKQRKNRIEQFLSENKEEELEILPVIVGGTMMYLQWLVHGRPDAMKPTEEALKKAASIVSEFEEKDEDAGWKEAVEYTSSLGPLFAKRVEKLPGRDWYRLRRTLEVAYTVLDDEDKEEKIKQLFSGARQGGLEESSMYDVRCFFLCPDDRMNHTAIVDSRCEEMLANGLLKETTDLYLSGQLPDGSQHARAIGYRQTLDYLQREGFKEKDDEAFGEYLDEFTTATRRYAKKQMQWFRKDEQFIFVPVPLLETSEARKEIVADKIRELCTLPRNEFENELQPLPPLDPKKKKRSNDELDDSSLPISVKTRLANEIQGKNMKFYQSRRHKLEIGSEEYTKVLEEADVCTQKMMQRC</sequence>
<gene>
    <name evidence="11" type="ORF">CTEN210_10898</name>
</gene>
<dbReference type="AlphaFoldDB" id="A0AAD3H8D9"/>
<feature type="region of interest" description="Disordered" evidence="10">
    <location>
        <begin position="424"/>
        <end position="449"/>
    </location>
</feature>
<dbReference type="PANTHER" id="PTHR11088">
    <property type="entry name" value="TRNA DIMETHYLALLYLTRANSFERASE"/>
    <property type="match status" value="1"/>
</dbReference>
<evidence type="ECO:0000256" key="5">
    <source>
        <dbReference type="ARBA" id="ARBA00022694"/>
    </source>
</evidence>
<dbReference type="GO" id="GO:0005524">
    <property type="term" value="F:ATP binding"/>
    <property type="evidence" value="ECO:0007669"/>
    <property type="project" value="UniProtKB-KW"/>
</dbReference>
<keyword evidence="4" id="KW-0808">Transferase</keyword>
<evidence type="ECO:0000256" key="9">
    <source>
        <dbReference type="ARBA" id="ARBA00049563"/>
    </source>
</evidence>
<keyword evidence="7" id="KW-0067">ATP-binding</keyword>
<dbReference type="InterPro" id="IPR018022">
    <property type="entry name" value="IPT"/>
</dbReference>
<evidence type="ECO:0000256" key="7">
    <source>
        <dbReference type="ARBA" id="ARBA00022840"/>
    </source>
</evidence>
<proteinExistence type="inferred from homology"/>
<evidence type="ECO:0000256" key="6">
    <source>
        <dbReference type="ARBA" id="ARBA00022741"/>
    </source>
</evidence>
<comment type="cofactor">
    <cofactor evidence="1">
        <name>Mg(2+)</name>
        <dbReference type="ChEBI" id="CHEBI:18420"/>
    </cofactor>
</comment>
<evidence type="ECO:0000256" key="3">
    <source>
        <dbReference type="ARBA" id="ARBA00012665"/>
    </source>
</evidence>
<evidence type="ECO:0000313" key="11">
    <source>
        <dbReference type="EMBL" id="GFH54422.1"/>
    </source>
</evidence>
<dbReference type="Gene3D" id="3.40.50.300">
    <property type="entry name" value="P-loop containing nucleotide triphosphate hydrolases"/>
    <property type="match status" value="2"/>
</dbReference>
<dbReference type="Proteomes" id="UP001054902">
    <property type="component" value="Unassembled WGS sequence"/>
</dbReference>
<dbReference type="GO" id="GO:0006400">
    <property type="term" value="P:tRNA modification"/>
    <property type="evidence" value="ECO:0007669"/>
    <property type="project" value="TreeGrafter"/>
</dbReference>
<dbReference type="GO" id="GO:0052381">
    <property type="term" value="F:tRNA dimethylallyltransferase activity"/>
    <property type="evidence" value="ECO:0007669"/>
    <property type="project" value="UniProtKB-EC"/>
</dbReference>
<keyword evidence="12" id="KW-1185">Reference proteome</keyword>
<evidence type="ECO:0000256" key="10">
    <source>
        <dbReference type="SAM" id="MobiDB-lite"/>
    </source>
</evidence>
<dbReference type="InterPro" id="IPR039657">
    <property type="entry name" value="Dimethylallyltransferase"/>
</dbReference>
<comment type="catalytic activity">
    <reaction evidence="9">
        <text>adenosine(37) in tRNA + dimethylallyl diphosphate = N(6)-dimethylallyladenosine(37) in tRNA + diphosphate</text>
        <dbReference type="Rhea" id="RHEA:26482"/>
        <dbReference type="Rhea" id="RHEA-COMP:10162"/>
        <dbReference type="Rhea" id="RHEA-COMP:10375"/>
        <dbReference type="ChEBI" id="CHEBI:33019"/>
        <dbReference type="ChEBI" id="CHEBI:57623"/>
        <dbReference type="ChEBI" id="CHEBI:74411"/>
        <dbReference type="ChEBI" id="CHEBI:74415"/>
        <dbReference type="EC" id="2.5.1.75"/>
    </reaction>
</comment>
<keyword evidence="8" id="KW-0460">Magnesium</keyword>
<keyword evidence="6" id="KW-0547">Nucleotide-binding</keyword>
<evidence type="ECO:0000256" key="8">
    <source>
        <dbReference type="ARBA" id="ARBA00022842"/>
    </source>
</evidence>
<dbReference type="HAMAP" id="MF_00185">
    <property type="entry name" value="IPP_trans"/>
    <property type="match status" value="1"/>
</dbReference>
<keyword evidence="5" id="KW-0819">tRNA processing</keyword>
<dbReference type="EMBL" id="BLLK01000047">
    <property type="protein sequence ID" value="GFH54422.1"/>
    <property type="molecule type" value="Genomic_DNA"/>
</dbReference>
<protein>
    <recommendedName>
        <fullName evidence="3">tRNA dimethylallyltransferase</fullName>
        <ecNumber evidence="3">2.5.1.75</ecNumber>
    </recommendedName>
</protein>
<dbReference type="SUPFAM" id="SSF52540">
    <property type="entry name" value="P-loop containing nucleoside triphosphate hydrolases"/>
    <property type="match status" value="1"/>
</dbReference>
<name>A0AAD3H8D9_9STRA</name>
<dbReference type="InterPro" id="IPR027417">
    <property type="entry name" value="P-loop_NTPase"/>
</dbReference>